<dbReference type="EMBL" id="JAIWYP010000005">
    <property type="protein sequence ID" value="KAH3823412.1"/>
    <property type="molecule type" value="Genomic_DNA"/>
</dbReference>
<comment type="caution">
    <text evidence="1">The sequence shown here is derived from an EMBL/GenBank/DDBJ whole genome shotgun (WGS) entry which is preliminary data.</text>
</comment>
<organism evidence="1 2">
    <name type="scientific">Dreissena polymorpha</name>
    <name type="common">Zebra mussel</name>
    <name type="synonym">Mytilus polymorpha</name>
    <dbReference type="NCBI Taxonomy" id="45954"/>
    <lineage>
        <taxon>Eukaryota</taxon>
        <taxon>Metazoa</taxon>
        <taxon>Spiralia</taxon>
        <taxon>Lophotrochozoa</taxon>
        <taxon>Mollusca</taxon>
        <taxon>Bivalvia</taxon>
        <taxon>Autobranchia</taxon>
        <taxon>Heteroconchia</taxon>
        <taxon>Euheterodonta</taxon>
        <taxon>Imparidentia</taxon>
        <taxon>Neoheterodontei</taxon>
        <taxon>Myida</taxon>
        <taxon>Dreissenoidea</taxon>
        <taxon>Dreissenidae</taxon>
        <taxon>Dreissena</taxon>
    </lineage>
</organism>
<protein>
    <submittedName>
        <fullName evidence="1">Uncharacterized protein</fullName>
    </submittedName>
</protein>
<keyword evidence="2" id="KW-1185">Reference proteome</keyword>
<dbReference type="Proteomes" id="UP000828390">
    <property type="component" value="Unassembled WGS sequence"/>
</dbReference>
<gene>
    <name evidence="1" type="ORF">DPMN_125211</name>
</gene>
<name>A0A9D4H0Z8_DREPO</name>
<evidence type="ECO:0000313" key="2">
    <source>
        <dbReference type="Proteomes" id="UP000828390"/>
    </source>
</evidence>
<reference evidence="1" key="2">
    <citation type="submission" date="2020-11" db="EMBL/GenBank/DDBJ databases">
        <authorList>
            <person name="McCartney M.A."/>
            <person name="Auch B."/>
            <person name="Kono T."/>
            <person name="Mallez S."/>
            <person name="Becker A."/>
            <person name="Gohl D.M."/>
            <person name="Silverstein K.A.T."/>
            <person name="Koren S."/>
            <person name="Bechman K.B."/>
            <person name="Herman A."/>
            <person name="Abrahante J.E."/>
            <person name="Garbe J."/>
        </authorList>
    </citation>
    <scope>NUCLEOTIDE SEQUENCE</scope>
    <source>
        <strain evidence="1">Duluth1</strain>
        <tissue evidence="1">Whole animal</tissue>
    </source>
</reference>
<evidence type="ECO:0000313" key="1">
    <source>
        <dbReference type="EMBL" id="KAH3823412.1"/>
    </source>
</evidence>
<accession>A0A9D4H0Z8</accession>
<reference evidence="1" key="1">
    <citation type="journal article" date="2019" name="bioRxiv">
        <title>The Genome of the Zebra Mussel, Dreissena polymorpha: A Resource for Invasive Species Research.</title>
        <authorList>
            <person name="McCartney M.A."/>
            <person name="Auch B."/>
            <person name="Kono T."/>
            <person name="Mallez S."/>
            <person name="Zhang Y."/>
            <person name="Obille A."/>
            <person name="Becker A."/>
            <person name="Abrahante J.E."/>
            <person name="Garbe J."/>
            <person name="Badalamenti J.P."/>
            <person name="Herman A."/>
            <person name="Mangelson H."/>
            <person name="Liachko I."/>
            <person name="Sullivan S."/>
            <person name="Sone E.D."/>
            <person name="Koren S."/>
            <person name="Silverstein K.A.T."/>
            <person name="Beckman K.B."/>
            <person name="Gohl D.M."/>
        </authorList>
    </citation>
    <scope>NUCLEOTIDE SEQUENCE</scope>
    <source>
        <strain evidence="1">Duluth1</strain>
        <tissue evidence="1">Whole animal</tissue>
    </source>
</reference>
<proteinExistence type="predicted"/>
<sequence length="73" mass="8111">MVEILARQIQETSRQCGNCDNINSNKTQQRLRTNTSDFLANTTTKTKTSEFTLDSLNDAIGPNNFEEVAVSVS</sequence>
<dbReference type="AlphaFoldDB" id="A0A9D4H0Z8"/>